<comment type="caution">
    <text evidence="1">The sequence shown here is derived from an EMBL/GenBank/DDBJ whole genome shotgun (WGS) entry which is preliminary data.</text>
</comment>
<sequence length="112" mass="11110">MYIYLRSYLQSSPPAAARPPSCLPPTLAYGLPCRLSGTLAPVLGLAPPRRPVFPALYRFARFPGAYGAACRSGNCLPAMLAGAGVGAGAGAGVGAGVGAVYSNGGISDVPSA</sequence>
<keyword evidence="2" id="KW-1185">Reference proteome</keyword>
<proteinExistence type="predicted"/>
<reference evidence="1" key="2">
    <citation type="submission" date="2023-07" db="EMBL/GenBank/DDBJ databases">
        <authorList>
            <consortium name="Lawrence Berkeley National Laboratory"/>
            <person name="Haridas S."/>
            <person name="Hensen N."/>
            <person name="Bonometti L."/>
            <person name="Westerberg I."/>
            <person name="Brannstrom I.O."/>
            <person name="Guillou S."/>
            <person name="Cros-Aarteil S."/>
            <person name="Calhoun S."/>
            <person name="Kuo A."/>
            <person name="Mondo S."/>
            <person name="Pangilinan J."/>
            <person name="Riley R."/>
            <person name="LaButti K."/>
            <person name="Andreopoulos B."/>
            <person name="Lipzen A."/>
            <person name="Chen C."/>
            <person name="Yanf M."/>
            <person name="Daum C."/>
            <person name="Ng V."/>
            <person name="Clum A."/>
            <person name="Steindorff A."/>
            <person name="Ohm R."/>
            <person name="Martin F."/>
            <person name="Silar P."/>
            <person name="Natvig D."/>
            <person name="Lalanne C."/>
            <person name="Gautier V."/>
            <person name="Ament-velasquez S.L."/>
            <person name="Kruys A."/>
            <person name="Hutchinson M.I."/>
            <person name="Powell A.J."/>
            <person name="Barry K."/>
            <person name="Miller A.N."/>
            <person name="Grigoriev I.V."/>
            <person name="Debuchy R."/>
            <person name="Gladieux P."/>
            <person name="Thoren M.H."/>
            <person name="Johannesson H."/>
        </authorList>
    </citation>
    <scope>NUCLEOTIDE SEQUENCE</scope>
    <source>
        <strain evidence="1">FGSC 1904</strain>
    </source>
</reference>
<evidence type="ECO:0000313" key="2">
    <source>
        <dbReference type="Proteomes" id="UP001281003"/>
    </source>
</evidence>
<evidence type="ECO:0000313" key="1">
    <source>
        <dbReference type="EMBL" id="KAK3392530.1"/>
    </source>
</evidence>
<dbReference type="AlphaFoldDB" id="A0AAE0U6L4"/>
<dbReference type="Proteomes" id="UP001281003">
    <property type="component" value="Unassembled WGS sequence"/>
</dbReference>
<name>A0AAE0U6L4_SORBR</name>
<dbReference type="EMBL" id="JAUTDP010000011">
    <property type="protein sequence ID" value="KAK3392530.1"/>
    <property type="molecule type" value="Genomic_DNA"/>
</dbReference>
<gene>
    <name evidence="1" type="ORF">B0T20DRAFT_482648</name>
</gene>
<organism evidence="1 2">
    <name type="scientific">Sordaria brevicollis</name>
    <dbReference type="NCBI Taxonomy" id="83679"/>
    <lineage>
        <taxon>Eukaryota</taxon>
        <taxon>Fungi</taxon>
        <taxon>Dikarya</taxon>
        <taxon>Ascomycota</taxon>
        <taxon>Pezizomycotina</taxon>
        <taxon>Sordariomycetes</taxon>
        <taxon>Sordariomycetidae</taxon>
        <taxon>Sordariales</taxon>
        <taxon>Sordariaceae</taxon>
        <taxon>Sordaria</taxon>
    </lineage>
</organism>
<protein>
    <submittedName>
        <fullName evidence="1">Uncharacterized protein</fullName>
    </submittedName>
</protein>
<accession>A0AAE0U6L4</accession>
<reference evidence="1" key="1">
    <citation type="journal article" date="2023" name="Mol. Phylogenet. Evol.">
        <title>Genome-scale phylogeny and comparative genomics of the fungal order Sordariales.</title>
        <authorList>
            <person name="Hensen N."/>
            <person name="Bonometti L."/>
            <person name="Westerberg I."/>
            <person name="Brannstrom I.O."/>
            <person name="Guillou S."/>
            <person name="Cros-Aarteil S."/>
            <person name="Calhoun S."/>
            <person name="Haridas S."/>
            <person name="Kuo A."/>
            <person name="Mondo S."/>
            <person name="Pangilinan J."/>
            <person name="Riley R."/>
            <person name="LaButti K."/>
            <person name="Andreopoulos B."/>
            <person name="Lipzen A."/>
            <person name="Chen C."/>
            <person name="Yan M."/>
            <person name="Daum C."/>
            <person name="Ng V."/>
            <person name="Clum A."/>
            <person name="Steindorff A."/>
            <person name="Ohm R.A."/>
            <person name="Martin F."/>
            <person name="Silar P."/>
            <person name="Natvig D.O."/>
            <person name="Lalanne C."/>
            <person name="Gautier V."/>
            <person name="Ament-Velasquez S.L."/>
            <person name="Kruys A."/>
            <person name="Hutchinson M.I."/>
            <person name="Powell A.J."/>
            <person name="Barry K."/>
            <person name="Miller A.N."/>
            <person name="Grigoriev I.V."/>
            <person name="Debuchy R."/>
            <person name="Gladieux P."/>
            <person name="Hiltunen Thoren M."/>
            <person name="Johannesson H."/>
        </authorList>
    </citation>
    <scope>NUCLEOTIDE SEQUENCE</scope>
    <source>
        <strain evidence="1">FGSC 1904</strain>
    </source>
</reference>